<dbReference type="Proteomes" id="UP000290809">
    <property type="component" value="Unassembled WGS sequence"/>
</dbReference>
<reference evidence="1 2" key="1">
    <citation type="journal article" date="2019" name="PLoS Pathog.">
        <title>Genome sequence of the bovine parasite Schistosoma bovis Tanzania.</title>
        <authorList>
            <person name="Oey H."/>
            <person name="Zakrzewski M."/>
            <person name="Gobert G."/>
            <person name="Gravermann K."/>
            <person name="Stoye J."/>
            <person name="Jones M."/>
            <person name="Mcmanus D."/>
            <person name="Krause L."/>
        </authorList>
    </citation>
    <scope>NUCLEOTIDE SEQUENCE [LARGE SCALE GENOMIC DNA]</scope>
    <source>
        <strain evidence="1 2">TAN1997</strain>
    </source>
</reference>
<proteinExistence type="predicted"/>
<dbReference type="AlphaFoldDB" id="A0A430PZI9"/>
<sequence>MLLNDGWKKVRGDQTKTWYQCLKTLTSSLSYVGRCRLLGWSPRDYRNQWLETLGDMAQNRSQWRRCIHSLEVVVVDDIISGDFTEDCIDDDDEEGKLFDVSCDETTVVGVVVIVIIIANGGGGDGGWEEEKEEEGH</sequence>
<keyword evidence="2" id="KW-1185">Reference proteome</keyword>
<evidence type="ECO:0000313" key="2">
    <source>
        <dbReference type="Proteomes" id="UP000290809"/>
    </source>
</evidence>
<evidence type="ECO:0000313" key="1">
    <source>
        <dbReference type="EMBL" id="RTG80778.1"/>
    </source>
</evidence>
<protein>
    <submittedName>
        <fullName evidence="1">Uncharacterized protein</fullName>
    </submittedName>
</protein>
<accession>A0A430PZI9</accession>
<gene>
    <name evidence="1" type="ORF">DC041_0010338</name>
</gene>
<name>A0A430PZI9_SCHBO</name>
<organism evidence="1 2">
    <name type="scientific">Schistosoma bovis</name>
    <name type="common">Blood fluke</name>
    <dbReference type="NCBI Taxonomy" id="6184"/>
    <lineage>
        <taxon>Eukaryota</taxon>
        <taxon>Metazoa</taxon>
        <taxon>Spiralia</taxon>
        <taxon>Lophotrochozoa</taxon>
        <taxon>Platyhelminthes</taxon>
        <taxon>Trematoda</taxon>
        <taxon>Digenea</taxon>
        <taxon>Strigeidida</taxon>
        <taxon>Schistosomatoidea</taxon>
        <taxon>Schistosomatidae</taxon>
        <taxon>Schistosoma</taxon>
    </lineage>
</organism>
<comment type="caution">
    <text evidence="1">The sequence shown here is derived from an EMBL/GenBank/DDBJ whole genome shotgun (WGS) entry which is preliminary data.</text>
</comment>
<dbReference type="EMBL" id="QMKO01003867">
    <property type="protein sequence ID" value="RTG80778.1"/>
    <property type="molecule type" value="Genomic_DNA"/>
</dbReference>